<evidence type="ECO:0000313" key="2">
    <source>
        <dbReference type="EMBL" id="WMW21435.1"/>
    </source>
</evidence>
<evidence type="ECO:0000313" key="3">
    <source>
        <dbReference type="Proteomes" id="UP001183006"/>
    </source>
</evidence>
<dbReference type="Proteomes" id="UP001183006">
    <property type="component" value="Chromosome"/>
</dbReference>
<keyword evidence="3" id="KW-1185">Reference proteome</keyword>
<protein>
    <submittedName>
        <fullName evidence="2">Uncharacterized protein</fullName>
    </submittedName>
</protein>
<feature type="compositionally biased region" description="Basic and acidic residues" evidence="1">
    <location>
        <begin position="1"/>
        <end position="20"/>
    </location>
</feature>
<feature type="compositionally biased region" description="Basic and acidic residues" evidence="1">
    <location>
        <begin position="27"/>
        <end position="42"/>
    </location>
</feature>
<reference evidence="2" key="1">
    <citation type="submission" date="2023-08" db="EMBL/GenBank/DDBJ databases">
        <title>Methanolobus mangrovi sp. nov. and Methanolobus sediminis sp. nov, two novel methylotrophic methanogens isolated from mangrove sediments in China.</title>
        <authorList>
            <person name="Zhou J."/>
        </authorList>
    </citation>
    <scope>NUCLEOTIDE SEQUENCE</scope>
    <source>
        <strain evidence="2">FTZ2</strain>
    </source>
</reference>
<gene>
    <name evidence="2" type="ORF">RE476_08455</name>
</gene>
<proteinExistence type="predicted"/>
<dbReference type="RefSeq" id="WP_309307221.1">
    <property type="nucleotide sequence ID" value="NZ_CP133594.1"/>
</dbReference>
<name>A0AA51UDY7_9EURY</name>
<feature type="region of interest" description="Disordered" evidence="1">
    <location>
        <begin position="1"/>
        <end position="42"/>
    </location>
</feature>
<sequence length="42" mass="4932">MEKKTPEDKMQKKDDEKEAKVSPIHPGDSRVRPKRHLLDTCE</sequence>
<dbReference type="EMBL" id="CP133594">
    <property type="protein sequence ID" value="WMW21435.1"/>
    <property type="molecule type" value="Genomic_DNA"/>
</dbReference>
<dbReference type="GeneID" id="84230166"/>
<dbReference type="KEGG" id="mmav:RE476_08455"/>
<evidence type="ECO:0000256" key="1">
    <source>
        <dbReference type="SAM" id="MobiDB-lite"/>
    </source>
</evidence>
<accession>A0AA51UDY7</accession>
<dbReference type="AlphaFoldDB" id="A0AA51UDY7"/>
<organism evidence="2 3">
    <name type="scientific">Methanolobus mangrovi</name>
    <dbReference type="NCBI Taxonomy" id="3072977"/>
    <lineage>
        <taxon>Archaea</taxon>
        <taxon>Methanobacteriati</taxon>
        <taxon>Methanobacteriota</taxon>
        <taxon>Stenosarchaea group</taxon>
        <taxon>Methanomicrobia</taxon>
        <taxon>Methanosarcinales</taxon>
        <taxon>Methanosarcinaceae</taxon>
        <taxon>Methanolobus</taxon>
    </lineage>
</organism>